<keyword evidence="5" id="KW-0235">DNA replication</keyword>
<dbReference type="SUPFAM" id="SSF53098">
    <property type="entry name" value="Ribonuclease H-like"/>
    <property type="match status" value="1"/>
</dbReference>
<dbReference type="KEGG" id="foc:127750509"/>
<dbReference type="GeneID" id="127750509"/>
<dbReference type="GO" id="GO:0000166">
    <property type="term" value="F:nucleotide binding"/>
    <property type="evidence" value="ECO:0007669"/>
    <property type="project" value="InterPro"/>
</dbReference>
<keyword evidence="10" id="KW-1185">Reference proteome</keyword>
<dbReference type="SUPFAM" id="SSF56672">
    <property type="entry name" value="DNA/RNA polymerases"/>
    <property type="match status" value="1"/>
</dbReference>
<dbReference type="PANTHER" id="PTHR33568">
    <property type="entry name" value="DNA POLYMERASE"/>
    <property type="match status" value="1"/>
</dbReference>
<feature type="domain" description="DNA-directed DNA polymerase family B mitochondria/virus" evidence="9">
    <location>
        <begin position="490"/>
        <end position="670"/>
    </location>
</feature>
<dbReference type="GO" id="GO:0003887">
    <property type="term" value="F:DNA-directed DNA polymerase activity"/>
    <property type="evidence" value="ECO:0007669"/>
    <property type="project" value="UniProtKB-KW"/>
</dbReference>
<dbReference type="InterPro" id="IPR036397">
    <property type="entry name" value="RNaseH_sf"/>
</dbReference>
<evidence type="ECO:0000256" key="4">
    <source>
        <dbReference type="ARBA" id="ARBA00022695"/>
    </source>
</evidence>
<dbReference type="PANTHER" id="PTHR33568:SF3">
    <property type="entry name" value="DNA-DIRECTED DNA POLYMERASE"/>
    <property type="match status" value="1"/>
</dbReference>
<dbReference type="Pfam" id="PF03175">
    <property type="entry name" value="DNA_pol_B_2"/>
    <property type="match status" value="1"/>
</dbReference>
<dbReference type="OrthoDB" id="5871067at2759"/>
<sequence length="902" mass="103796">MPTLEVLQTRERVLKRFNDLKFREEVMVIKGLGKSLPSDELMSSMFDTVIERQRAAVGAKDDDRAILEIGNSHNVDSPLWFSMRRADQLSGDVVLQKLTRVLNSNQQFFSDGKLTVSYIHVPVPEAGGKRPLARAANETMDEWLKRKTDKATIWSPTNTEDNMCLARSVAVAIAKHGVDRKVLYKIKKDVAGVQTSKAELLCESAGIDKHKSCGLDEVARLQDSLNDYRICVFTDKKGKECIFKGTYSAHRKNIYLLLFKEHFSAIMFPKQAFDYDYECEKCAMFFNNKGEHKCDGTCWRCFGPAPHTDPALLLQRCEDCGHQFKGDECFENHKTVKLPRSTSTRCDTFKFCARCLTSYSTQRGATHVCGTIHCKNCKHNVKENHLCFMMPWGEREKRPKWRYHTIYYDFECTQVDPVEGREDVFEHKPNLLVTQTVCDNCEGVVQNDYFCTDCQSRQHIFHNLDDKNINVVGQFLDYLSSFPPRTELLLVAHNAKAYDLLFVVQEMVARGLKPEITLQGAKIICLKLGNWKFIDSLMFLPMPLSAMPKSFGLTELKKGHWCFLANKPEFYDYDGPMLSKEYYCTSGMKSKAYDEFDRWYNEQVEKNYVFNFRKELIDYCISDVTILRQACHSFRTIFTEKAGFDPMFNCISLSSACMAAFRRNFLQKETIGIVPAGGYHGRGKQSHIALQWLDFESFRLGETIKTIYTDREVSILGRPVDGYVEITLIDNTIERRIYQFHGCYWHHCPKHFPAEEGCGVNRFQETQKITQLFQRHGYKVIEKWECDFKQDMENDPEVKAYFLAHPTKRSPPLNLRDALAGGRTSALKAYYKADLKKGEKIKLVDVVSEYPNANLRGKYPFGHPSIFLEGDNTMPDVHEWNGVIKKQKVRLSAPMTIQTTAS</sequence>
<comment type="similarity">
    <text evidence="1">Belongs to the DNA polymerase type-B family.</text>
</comment>
<keyword evidence="3" id="KW-0808">Transferase</keyword>
<evidence type="ECO:0000256" key="6">
    <source>
        <dbReference type="ARBA" id="ARBA00022932"/>
    </source>
</evidence>
<protein>
    <recommendedName>
        <fullName evidence="2">DNA-directed DNA polymerase</fullName>
        <ecNumber evidence="2">2.7.7.7</ecNumber>
    </recommendedName>
</protein>
<dbReference type="InterPro" id="IPR012337">
    <property type="entry name" value="RNaseH-like_sf"/>
</dbReference>
<dbReference type="Gene3D" id="3.40.960.10">
    <property type="entry name" value="VSR Endonuclease"/>
    <property type="match status" value="1"/>
</dbReference>
<evidence type="ECO:0000256" key="3">
    <source>
        <dbReference type="ARBA" id="ARBA00022679"/>
    </source>
</evidence>
<dbReference type="InterPro" id="IPR004868">
    <property type="entry name" value="DNA-dir_DNA_pol_B_mt/vir"/>
</dbReference>
<comment type="catalytic activity">
    <reaction evidence="8">
        <text>DNA(n) + a 2'-deoxyribonucleoside 5'-triphosphate = DNA(n+1) + diphosphate</text>
        <dbReference type="Rhea" id="RHEA:22508"/>
        <dbReference type="Rhea" id="RHEA-COMP:17339"/>
        <dbReference type="Rhea" id="RHEA-COMP:17340"/>
        <dbReference type="ChEBI" id="CHEBI:33019"/>
        <dbReference type="ChEBI" id="CHEBI:61560"/>
        <dbReference type="ChEBI" id="CHEBI:173112"/>
        <dbReference type="EC" id="2.7.7.7"/>
    </reaction>
</comment>
<dbReference type="InterPro" id="IPR043502">
    <property type="entry name" value="DNA/RNA_pol_sf"/>
</dbReference>
<reference evidence="11" key="1">
    <citation type="submission" date="2025-08" db="UniProtKB">
        <authorList>
            <consortium name="RefSeq"/>
        </authorList>
    </citation>
    <scope>IDENTIFICATION</scope>
    <source>
        <tissue evidence="11">Whole organism</tissue>
    </source>
</reference>
<dbReference type="GO" id="GO:0006260">
    <property type="term" value="P:DNA replication"/>
    <property type="evidence" value="ECO:0007669"/>
    <property type="project" value="UniProtKB-KW"/>
</dbReference>
<dbReference type="AlphaFoldDB" id="A0A9C6XRC6"/>
<evidence type="ECO:0000259" key="9">
    <source>
        <dbReference type="Pfam" id="PF03175"/>
    </source>
</evidence>
<evidence type="ECO:0000313" key="11">
    <source>
        <dbReference type="RefSeq" id="XP_052128322.1"/>
    </source>
</evidence>
<proteinExistence type="inferred from homology"/>
<evidence type="ECO:0000256" key="2">
    <source>
        <dbReference type="ARBA" id="ARBA00012417"/>
    </source>
</evidence>
<dbReference type="EC" id="2.7.7.7" evidence="2"/>
<evidence type="ECO:0000313" key="10">
    <source>
        <dbReference type="Proteomes" id="UP000504606"/>
    </source>
</evidence>
<dbReference type="RefSeq" id="XP_052128322.1">
    <property type="nucleotide sequence ID" value="XM_052272362.1"/>
</dbReference>
<dbReference type="GO" id="GO:0003677">
    <property type="term" value="F:DNA binding"/>
    <property type="evidence" value="ECO:0007669"/>
    <property type="project" value="UniProtKB-KW"/>
</dbReference>
<accession>A0A9C6XRC6</accession>
<dbReference type="Proteomes" id="UP000504606">
    <property type="component" value="Unplaced"/>
</dbReference>
<evidence type="ECO:0000256" key="7">
    <source>
        <dbReference type="ARBA" id="ARBA00023125"/>
    </source>
</evidence>
<keyword evidence="6" id="KW-0239">DNA-directed DNA polymerase</keyword>
<evidence type="ECO:0000256" key="1">
    <source>
        <dbReference type="ARBA" id="ARBA00005755"/>
    </source>
</evidence>
<dbReference type="Gene3D" id="3.30.420.10">
    <property type="entry name" value="Ribonuclease H-like superfamily/Ribonuclease H"/>
    <property type="match status" value="1"/>
</dbReference>
<organism evidence="10 11">
    <name type="scientific">Frankliniella occidentalis</name>
    <name type="common">Western flower thrips</name>
    <name type="synonym">Euthrips occidentalis</name>
    <dbReference type="NCBI Taxonomy" id="133901"/>
    <lineage>
        <taxon>Eukaryota</taxon>
        <taxon>Metazoa</taxon>
        <taxon>Ecdysozoa</taxon>
        <taxon>Arthropoda</taxon>
        <taxon>Hexapoda</taxon>
        <taxon>Insecta</taxon>
        <taxon>Pterygota</taxon>
        <taxon>Neoptera</taxon>
        <taxon>Paraneoptera</taxon>
        <taxon>Thysanoptera</taxon>
        <taxon>Terebrantia</taxon>
        <taxon>Thripoidea</taxon>
        <taxon>Thripidae</taxon>
        <taxon>Frankliniella</taxon>
    </lineage>
</organism>
<name>A0A9C6XRC6_FRAOC</name>
<dbReference type="GO" id="GO:0042575">
    <property type="term" value="C:DNA polymerase complex"/>
    <property type="evidence" value="ECO:0007669"/>
    <property type="project" value="UniProtKB-ARBA"/>
</dbReference>
<keyword evidence="7" id="KW-0238">DNA-binding</keyword>
<evidence type="ECO:0000256" key="5">
    <source>
        <dbReference type="ARBA" id="ARBA00022705"/>
    </source>
</evidence>
<evidence type="ECO:0000256" key="8">
    <source>
        <dbReference type="ARBA" id="ARBA00049244"/>
    </source>
</evidence>
<keyword evidence="4" id="KW-0548">Nucleotidyltransferase</keyword>
<gene>
    <name evidence="11" type="primary">LOC127750509</name>
</gene>